<dbReference type="AlphaFoldDB" id="A0A518B936"/>
<keyword evidence="3" id="KW-1185">Reference proteome</keyword>
<proteinExistence type="predicted"/>
<dbReference type="InterPro" id="IPR027417">
    <property type="entry name" value="P-loop_NTPase"/>
</dbReference>
<dbReference type="PANTHER" id="PTHR40396">
    <property type="entry name" value="ATPASE-LIKE PROTEIN"/>
    <property type="match status" value="1"/>
</dbReference>
<dbReference type="InterPro" id="IPR003959">
    <property type="entry name" value="ATPase_AAA_core"/>
</dbReference>
<dbReference type="SUPFAM" id="SSF52540">
    <property type="entry name" value="P-loop containing nucleoside triphosphate hydrolases"/>
    <property type="match status" value="1"/>
</dbReference>
<dbReference type="Pfam" id="PF13304">
    <property type="entry name" value="AAA_21"/>
    <property type="match status" value="1"/>
</dbReference>
<evidence type="ECO:0000313" key="2">
    <source>
        <dbReference type="EMBL" id="QDU63473.1"/>
    </source>
</evidence>
<dbReference type="Gene3D" id="3.40.50.300">
    <property type="entry name" value="P-loop containing nucleotide triphosphate hydrolases"/>
    <property type="match status" value="2"/>
</dbReference>
<feature type="domain" description="ATPase AAA-type core" evidence="1">
    <location>
        <begin position="30"/>
        <end position="273"/>
    </location>
</feature>
<reference evidence="2 3" key="1">
    <citation type="submission" date="2019-02" db="EMBL/GenBank/DDBJ databases">
        <title>Deep-cultivation of Planctomycetes and their phenomic and genomic characterization uncovers novel biology.</title>
        <authorList>
            <person name="Wiegand S."/>
            <person name="Jogler M."/>
            <person name="Boedeker C."/>
            <person name="Pinto D."/>
            <person name="Vollmers J."/>
            <person name="Rivas-Marin E."/>
            <person name="Kohn T."/>
            <person name="Peeters S.H."/>
            <person name="Heuer A."/>
            <person name="Rast P."/>
            <person name="Oberbeckmann S."/>
            <person name="Bunk B."/>
            <person name="Jeske O."/>
            <person name="Meyerdierks A."/>
            <person name="Storesund J.E."/>
            <person name="Kallscheuer N."/>
            <person name="Luecker S."/>
            <person name="Lage O.M."/>
            <person name="Pohl T."/>
            <person name="Merkel B.J."/>
            <person name="Hornburger P."/>
            <person name="Mueller R.-W."/>
            <person name="Bruemmer F."/>
            <person name="Labrenz M."/>
            <person name="Spormann A.M."/>
            <person name="Op den Camp H."/>
            <person name="Overmann J."/>
            <person name="Amann R."/>
            <person name="Jetten M.S.M."/>
            <person name="Mascher T."/>
            <person name="Medema M.H."/>
            <person name="Devos D.P."/>
            <person name="Kaster A.-K."/>
            <person name="Ovreas L."/>
            <person name="Rohde M."/>
            <person name="Galperin M.Y."/>
            <person name="Jogler C."/>
        </authorList>
    </citation>
    <scope>NUCLEOTIDE SEQUENCE [LARGE SCALE GENOMIC DNA]</scope>
    <source>
        <strain evidence="2 3">Pan216</strain>
    </source>
</reference>
<dbReference type="GO" id="GO:0005524">
    <property type="term" value="F:ATP binding"/>
    <property type="evidence" value="ECO:0007669"/>
    <property type="project" value="InterPro"/>
</dbReference>
<sequence>MQGKGEAMIKYLKFKNFKSLRDATLPLEPFTLIVGPNASGKSTALAGLKALKSPESRAFINETCLSFGSEEKELSIEFQVEGETEPRTLDWPVKPTARDFTASELGTRQELWKNIHLAVQVYHFLPDSLSTSSPLDPLLKLGPTGQHFSTVLDQLRDDGPESFEALNQEVARLFPEFDRILFRTPTKGNREFQLRMKNGGHVVPARDLSEGTLLALALVTLSYLPNPPEIIGLEEPDRGIHPRLLGYVRDSLYRLAYPDALGLDRKPVQVIAT</sequence>
<organism evidence="2 3">
    <name type="scientific">Kolteria novifilia</name>
    <dbReference type="NCBI Taxonomy" id="2527975"/>
    <lineage>
        <taxon>Bacteria</taxon>
        <taxon>Pseudomonadati</taxon>
        <taxon>Planctomycetota</taxon>
        <taxon>Planctomycetia</taxon>
        <taxon>Kolteriales</taxon>
        <taxon>Kolteriaceae</taxon>
        <taxon>Kolteria</taxon>
    </lineage>
</organism>
<evidence type="ECO:0000313" key="3">
    <source>
        <dbReference type="Proteomes" id="UP000317093"/>
    </source>
</evidence>
<accession>A0A518B936</accession>
<name>A0A518B936_9BACT</name>
<evidence type="ECO:0000259" key="1">
    <source>
        <dbReference type="Pfam" id="PF13304"/>
    </source>
</evidence>
<protein>
    <recommendedName>
        <fullName evidence="1">ATPase AAA-type core domain-containing protein</fullName>
    </recommendedName>
</protein>
<gene>
    <name evidence="2" type="ORF">Pan216_43530</name>
</gene>
<dbReference type="Proteomes" id="UP000317093">
    <property type="component" value="Chromosome"/>
</dbReference>
<dbReference type="KEGG" id="knv:Pan216_43530"/>
<dbReference type="PANTHER" id="PTHR40396:SF1">
    <property type="entry name" value="ATPASE AAA-TYPE CORE DOMAIN-CONTAINING PROTEIN"/>
    <property type="match status" value="1"/>
</dbReference>
<dbReference type="GO" id="GO:0016887">
    <property type="term" value="F:ATP hydrolysis activity"/>
    <property type="evidence" value="ECO:0007669"/>
    <property type="project" value="InterPro"/>
</dbReference>
<dbReference type="EMBL" id="CP036279">
    <property type="protein sequence ID" value="QDU63473.1"/>
    <property type="molecule type" value="Genomic_DNA"/>
</dbReference>